<dbReference type="PROSITE" id="PS51379">
    <property type="entry name" value="4FE4S_FER_2"/>
    <property type="match status" value="1"/>
</dbReference>
<dbReference type="Pfam" id="PF13560">
    <property type="entry name" value="HTH_31"/>
    <property type="match status" value="1"/>
</dbReference>
<dbReference type="PROSITE" id="PS50943">
    <property type="entry name" value="HTH_CROC1"/>
    <property type="match status" value="1"/>
</dbReference>
<reference evidence="6 7" key="1">
    <citation type="submission" date="2024-01" db="EMBL/GenBank/DDBJ databases">
        <title>Genomic insights into the taxonomy and metabolism of the cyanobacterium Pannus brasiliensis CCIBt3594.</title>
        <authorList>
            <person name="Machado M."/>
            <person name="Botero N.B."/>
            <person name="Andreote A.P.D."/>
            <person name="Feitosa A.M.T."/>
            <person name="Popin R."/>
            <person name="Sivonen K."/>
            <person name="Fiore M.F."/>
        </authorList>
    </citation>
    <scope>NUCLEOTIDE SEQUENCE [LARGE SCALE GENOMIC DNA]</scope>
    <source>
        <strain evidence="6 7">CCIBt3594</strain>
    </source>
</reference>
<dbReference type="InterPro" id="IPR001387">
    <property type="entry name" value="Cro/C1-type_HTH"/>
</dbReference>
<dbReference type="Proteomes" id="UP001328733">
    <property type="component" value="Unassembled WGS sequence"/>
</dbReference>
<evidence type="ECO:0000259" key="5">
    <source>
        <dbReference type="PROSITE" id="PS51379"/>
    </source>
</evidence>
<dbReference type="Gene3D" id="1.10.260.40">
    <property type="entry name" value="lambda repressor-like DNA-binding domains"/>
    <property type="match status" value="1"/>
</dbReference>
<dbReference type="EMBL" id="JBAFSM010000057">
    <property type="protein sequence ID" value="MEG3439702.1"/>
    <property type="molecule type" value="Genomic_DNA"/>
</dbReference>
<dbReference type="SUPFAM" id="SSF47413">
    <property type="entry name" value="lambda repressor-like DNA-binding domains"/>
    <property type="match status" value="1"/>
</dbReference>
<accession>A0AAW9QZ40</accession>
<dbReference type="InterPro" id="IPR017896">
    <property type="entry name" value="4Fe4S_Fe-S-bd"/>
</dbReference>
<keyword evidence="1" id="KW-0479">Metal-binding</keyword>
<dbReference type="SUPFAM" id="SSF54862">
    <property type="entry name" value="4Fe-4S ferredoxins"/>
    <property type="match status" value="1"/>
</dbReference>
<gene>
    <name evidence="6" type="ORF">V0288_21420</name>
</gene>
<evidence type="ECO:0000259" key="4">
    <source>
        <dbReference type="PROSITE" id="PS50943"/>
    </source>
</evidence>
<evidence type="ECO:0000256" key="3">
    <source>
        <dbReference type="ARBA" id="ARBA00023014"/>
    </source>
</evidence>
<sequence length="533" mass="60445">MSYTIPDSCYSCGTCKPECPTGAIRSEGGEYWIEAGLCNNCEGYADAPICVVSCPIGSPIPFQAKKGRYKSIDHPEIGPDLFANGKNNPFASSMVIWEACNLLTSAPILPWKTDEGGASRYEKPVKQGRGSIAFRLTDDLEAENPLALDEESAARAIESIDPRAACMHLIFAAHVTLLDKPWEQEFTLNDQQIEKYLGLDKRKDLSKPSKLTLIKTLVHQSCQLLASIEWPQQGKVNGFSIPESRIWHAREIKHHFQTDELGCKHLTGITFTIQAGIWAKYFLNKYSYRRRTAFYQYGSLPRFLLGTTMSIWQQHQGALRMMLWLLFKTKMGSKQCITVPTLLRVAYGEEKVMQSNSKREQRKRLIKAFESDLEVLNHYGIKPVFDPVTYPPEIQPLWAKLADLPEDADEALDFWIADGSSDRSLTDASPRGKWKLLQRARILQFDLPADWEQQLAKLEKKKQQRVNRKMQTRKSFNLSSEQILSARKSQGISQRQLAQLAGKSQSWVRDVEQGRFSAKPEDQAVLKKVLGLN</sequence>
<evidence type="ECO:0000313" key="7">
    <source>
        <dbReference type="Proteomes" id="UP001328733"/>
    </source>
</evidence>
<evidence type="ECO:0000256" key="1">
    <source>
        <dbReference type="ARBA" id="ARBA00022723"/>
    </source>
</evidence>
<dbReference type="Pfam" id="PF00037">
    <property type="entry name" value="Fer4"/>
    <property type="match status" value="1"/>
</dbReference>
<feature type="domain" description="HTH cro/C1-type" evidence="4">
    <location>
        <begin position="483"/>
        <end position="515"/>
    </location>
</feature>
<dbReference type="AlphaFoldDB" id="A0AAW9QZ40"/>
<dbReference type="InterPro" id="IPR017900">
    <property type="entry name" value="4Fe4S_Fe_S_CS"/>
</dbReference>
<dbReference type="PROSITE" id="PS00198">
    <property type="entry name" value="4FE4S_FER_1"/>
    <property type="match status" value="1"/>
</dbReference>
<keyword evidence="3" id="KW-0411">Iron-sulfur</keyword>
<dbReference type="GO" id="GO:0046872">
    <property type="term" value="F:metal ion binding"/>
    <property type="evidence" value="ECO:0007669"/>
    <property type="project" value="UniProtKB-KW"/>
</dbReference>
<feature type="domain" description="4Fe-4S ferredoxin-type" evidence="5">
    <location>
        <begin position="1"/>
        <end position="29"/>
    </location>
</feature>
<proteinExistence type="predicted"/>
<name>A0AAW9QZ40_9CHRO</name>
<organism evidence="6 7">
    <name type="scientific">Pannus brasiliensis CCIBt3594</name>
    <dbReference type="NCBI Taxonomy" id="1427578"/>
    <lineage>
        <taxon>Bacteria</taxon>
        <taxon>Bacillati</taxon>
        <taxon>Cyanobacteriota</taxon>
        <taxon>Cyanophyceae</taxon>
        <taxon>Oscillatoriophycideae</taxon>
        <taxon>Chroococcales</taxon>
        <taxon>Microcystaceae</taxon>
        <taxon>Pannus</taxon>
    </lineage>
</organism>
<dbReference type="GO" id="GO:0003677">
    <property type="term" value="F:DNA binding"/>
    <property type="evidence" value="ECO:0007669"/>
    <property type="project" value="InterPro"/>
</dbReference>
<dbReference type="InterPro" id="IPR010982">
    <property type="entry name" value="Lambda_DNA-bd_dom_sf"/>
</dbReference>
<dbReference type="RefSeq" id="WP_332867183.1">
    <property type="nucleotide sequence ID" value="NZ_JBAFSM010000057.1"/>
</dbReference>
<evidence type="ECO:0000256" key="2">
    <source>
        <dbReference type="ARBA" id="ARBA00023004"/>
    </source>
</evidence>
<dbReference type="CDD" id="cd00093">
    <property type="entry name" value="HTH_XRE"/>
    <property type="match status" value="1"/>
</dbReference>
<dbReference type="Gene3D" id="3.30.70.20">
    <property type="match status" value="1"/>
</dbReference>
<comment type="caution">
    <text evidence="6">The sequence shown here is derived from an EMBL/GenBank/DDBJ whole genome shotgun (WGS) entry which is preliminary data.</text>
</comment>
<dbReference type="GO" id="GO:0051536">
    <property type="term" value="F:iron-sulfur cluster binding"/>
    <property type="evidence" value="ECO:0007669"/>
    <property type="project" value="UniProtKB-KW"/>
</dbReference>
<evidence type="ECO:0000313" key="6">
    <source>
        <dbReference type="EMBL" id="MEG3439702.1"/>
    </source>
</evidence>
<keyword evidence="7" id="KW-1185">Reference proteome</keyword>
<keyword evidence="2" id="KW-0408">Iron</keyword>
<protein>
    <submittedName>
        <fullName evidence="6">Helix-turn-helix domain-containing protein</fullName>
    </submittedName>
</protein>